<dbReference type="OrthoDB" id="9811721at2"/>
<dbReference type="RefSeq" id="WP_110999120.1">
    <property type="nucleotide sequence ID" value="NZ_QKTW01000017.1"/>
</dbReference>
<comment type="subcellular location">
    <subcellularLocation>
        <location evidence="1">Cell membrane</location>
        <topology evidence="1">Multi-pass membrane protein</topology>
    </subcellularLocation>
</comment>
<keyword evidence="4" id="KW-1003">Cell membrane</keyword>
<feature type="transmembrane region" description="Helical" evidence="8">
    <location>
        <begin position="320"/>
        <end position="340"/>
    </location>
</feature>
<dbReference type="Gene3D" id="1.10.3470.10">
    <property type="entry name" value="ABC transporter involved in vitamin B12 uptake, BtuC"/>
    <property type="match status" value="1"/>
</dbReference>
<dbReference type="GO" id="GO:0033214">
    <property type="term" value="P:siderophore-iron import into cell"/>
    <property type="evidence" value="ECO:0007669"/>
    <property type="project" value="TreeGrafter"/>
</dbReference>
<organism evidence="9 10">
    <name type="scientific">Taibaiella soli</name>
    <dbReference type="NCBI Taxonomy" id="1649169"/>
    <lineage>
        <taxon>Bacteria</taxon>
        <taxon>Pseudomonadati</taxon>
        <taxon>Bacteroidota</taxon>
        <taxon>Chitinophagia</taxon>
        <taxon>Chitinophagales</taxon>
        <taxon>Chitinophagaceae</taxon>
        <taxon>Taibaiella</taxon>
    </lineage>
</organism>
<keyword evidence="6 8" id="KW-1133">Transmembrane helix</keyword>
<dbReference type="InterPro" id="IPR000522">
    <property type="entry name" value="ABC_transptr_permease_BtuC"/>
</dbReference>
<feature type="transmembrane region" description="Helical" evidence="8">
    <location>
        <begin position="291"/>
        <end position="308"/>
    </location>
</feature>
<evidence type="ECO:0000256" key="1">
    <source>
        <dbReference type="ARBA" id="ARBA00004651"/>
    </source>
</evidence>
<gene>
    <name evidence="9" type="ORF">DN068_11735</name>
</gene>
<dbReference type="PANTHER" id="PTHR30472">
    <property type="entry name" value="FERRIC ENTEROBACTIN TRANSPORT SYSTEM PERMEASE PROTEIN"/>
    <property type="match status" value="1"/>
</dbReference>
<dbReference type="AlphaFoldDB" id="A0A2W2B8C5"/>
<proteinExistence type="inferred from homology"/>
<evidence type="ECO:0000256" key="3">
    <source>
        <dbReference type="ARBA" id="ARBA00022448"/>
    </source>
</evidence>
<feature type="transmembrane region" description="Helical" evidence="8">
    <location>
        <begin position="255"/>
        <end position="279"/>
    </location>
</feature>
<dbReference type="GO" id="GO:0005886">
    <property type="term" value="C:plasma membrane"/>
    <property type="evidence" value="ECO:0007669"/>
    <property type="project" value="UniProtKB-SubCell"/>
</dbReference>
<keyword evidence="3" id="KW-0813">Transport</keyword>
<feature type="transmembrane region" description="Helical" evidence="8">
    <location>
        <begin position="100"/>
        <end position="123"/>
    </location>
</feature>
<feature type="transmembrane region" description="Helical" evidence="8">
    <location>
        <begin position="64"/>
        <end position="88"/>
    </location>
</feature>
<evidence type="ECO:0000256" key="8">
    <source>
        <dbReference type="SAM" id="Phobius"/>
    </source>
</evidence>
<reference evidence="9 10" key="1">
    <citation type="submission" date="2018-06" db="EMBL/GenBank/DDBJ databases">
        <title>Mucibacter soli gen. nov., sp. nov., a new member of the family Chitinophagaceae producing mucin.</title>
        <authorList>
            <person name="Kim M.-K."/>
            <person name="Park S."/>
            <person name="Kim T.-S."/>
            <person name="Joung Y."/>
            <person name="Han J.-H."/>
            <person name="Kim S.B."/>
        </authorList>
    </citation>
    <scope>NUCLEOTIDE SEQUENCE [LARGE SCALE GENOMIC DNA]</scope>
    <source>
        <strain evidence="9 10">R1-15</strain>
    </source>
</reference>
<evidence type="ECO:0000256" key="4">
    <source>
        <dbReference type="ARBA" id="ARBA00022475"/>
    </source>
</evidence>
<dbReference type="GO" id="GO:0022857">
    <property type="term" value="F:transmembrane transporter activity"/>
    <property type="evidence" value="ECO:0007669"/>
    <property type="project" value="InterPro"/>
</dbReference>
<feature type="transmembrane region" description="Helical" evidence="8">
    <location>
        <begin position="204"/>
        <end position="224"/>
    </location>
</feature>
<dbReference type="FunFam" id="1.10.3470.10:FF:000001">
    <property type="entry name" value="Vitamin B12 ABC transporter permease BtuC"/>
    <property type="match status" value="1"/>
</dbReference>
<feature type="transmembrane region" description="Helical" evidence="8">
    <location>
        <begin position="159"/>
        <end position="184"/>
    </location>
</feature>
<evidence type="ECO:0000313" key="9">
    <source>
        <dbReference type="EMBL" id="PZF72529.1"/>
    </source>
</evidence>
<feature type="transmembrane region" description="Helical" evidence="8">
    <location>
        <begin position="129"/>
        <end position="147"/>
    </location>
</feature>
<dbReference type="EMBL" id="QKTW01000017">
    <property type="protein sequence ID" value="PZF72529.1"/>
    <property type="molecule type" value="Genomic_DNA"/>
</dbReference>
<comment type="caution">
    <text evidence="9">The sequence shown here is derived from an EMBL/GenBank/DDBJ whole genome shotgun (WGS) entry which is preliminary data.</text>
</comment>
<evidence type="ECO:0000256" key="2">
    <source>
        <dbReference type="ARBA" id="ARBA00007935"/>
    </source>
</evidence>
<dbReference type="SUPFAM" id="SSF81345">
    <property type="entry name" value="ABC transporter involved in vitamin B12 uptake, BtuC"/>
    <property type="match status" value="1"/>
</dbReference>
<evidence type="ECO:0000256" key="7">
    <source>
        <dbReference type="ARBA" id="ARBA00023136"/>
    </source>
</evidence>
<dbReference type="PANTHER" id="PTHR30472:SF25">
    <property type="entry name" value="ABC TRANSPORTER PERMEASE PROTEIN MJ0876-RELATED"/>
    <property type="match status" value="1"/>
</dbReference>
<dbReference type="CDD" id="cd06550">
    <property type="entry name" value="TM_ABC_iron-siderophores_like"/>
    <property type="match status" value="1"/>
</dbReference>
<protein>
    <submittedName>
        <fullName evidence="9">Iron ABC transporter permease</fullName>
    </submittedName>
</protein>
<keyword evidence="10" id="KW-1185">Reference proteome</keyword>
<keyword evidence="7 8" id="KW-0472">Membrane</keyword>
<evidence type="ECO:0000313" key="10">
    <source>
        <dbReference type="Proteomes" id="UP000248745"/>
    </source>
</evidence>
<dbReference type="InterPro" id="IPR037294">
    <property type="entry name" value="ABC_BtuC-like"/>
</dbReference>
<evidence type="ECO:0000256" key="5">
    <source>
        <dbReference type="ARBA" id="ARBA00022692"/>
    </source>
</evidence>
<comment type="similarity">
    <text evidence="2">Belongs to the binding-protein-dependent transport system permease family. FecCD subfamily.</text>
</comment>
<evidence type="ECO:0000256" key="6">
    <source>
        <dbReference type="ARBA" id="ARBA00022989"/>
    </source>
</evidence>
<keyword evidence="5 8" id="KW-0812">Transmembrane</keyword>
<dbReference type="Proteomes" id="UP000248745">
    <property type="component" value="Unassembled WGS sequence"/>
</dbReference>
<dbReference type="Pfam" id="PF01032">
    <property type="entry name" value="FecCD"/>
    <property type="match status" value="1"/>
</dbReference>
<name>A0A2W2B8C5_9BACT</name>
<accession>A0A2W2B8C5</accession>
<sequence>MTARASVHRKYKGVYPLLAVALVLAFLCSVRFGAVDISFADVFSGIRKTLSGQDDLSLPERILIQIRLPRAILCVLVGAGLAVGGTLMQALFRNPIVEPGLTGTSSGAAFGAALYFVLGAAFHFNAGEWLLPFAAFAGAMLSTTMVFQLSRKTNADRSAIVALLLTGIAVNALFFSGVGFLSYIARDPQARSITFWNLGTLSGANWHSVIIVLITTLICVVGSLRYTQSLNALILGTEQAELLGVNVKKLKRNILVLNVLMIATATAFTGVISFVGLIVPHLLRLWKGADNRYLIIGSSLLGGILLTITDLASRLLLRPAEIPIGIVTALIGVPVFLILLNRKNYYF</sequence>